<dbReference type="Pfam" id="PF02464">
    <property type="entry name" value="CinA"/>
    <property type="match status" value="1"/>
</dbReference>
<dbReference type="NCBIfam" id="TIGR00199">
    <property type="entry name" value="PncC_domain"/>
    <property type="match status" value="1"/>
</dbReference>
<dbReference type="RefSeq" id="WP_094010533.1">
    <property type="nucleotide sequence ID" value="NZ_FOEQ01000002.1"/>
</dbReference>
<sequence length="167" mass="17613">MTVDPVVEALDYLKAHKLLLTTAESCTAGAMVALLAELPGTGEILESGYVVYSPAAKQRLLGVSPQTIESYGLTSEAVAWEMAMGALKNSDATVAIATTGVAGPSAQGGVPPGTLCFAWAFAGEPGAVFTLSQRFFGERADVMRQGARFGLSRLAHYHQRWLRGEHA</sequence>
<dbReference type="SUPFAM" id="SSF142433">
    <property type="entry name" value="CinA-like"/>
    <property type="match status" value="1"/>
</dbReference>
<evidence type="ECO:0000313" key="3">
    <source>
        <dbReference type="Proteomes" id="UP000199221"/>
    </source>
</evidence>
<dbReference type="InterPro" id="IPR008136">
    <property type="entry name" value="CinA_C"/>
</dbReference>
<gene>
    <name evidence="2" type="ORF">SAMN05216230_102290</name>
</gene>
<organism evidence="2 3">
    <name type="scientific">Pseudomonas soli</name>
    <dbReference type="NCBI Taxonomy" id="1306993"/>
    <lineage>
        <taxon>Bacteria</taxon>
        <taxon>Pseudomonadati</taxon>
        <taxon>Pseudomonadota</taxon>
        <taxon>Gammaproteobacteria</taxon>
        <taxon>Pseudomonadales</taxon>
        <taxon>Pseudomonadaceae</taxon>
        <taxon>Pseudomonas</taxon>
    </lineage>
</organism>
<reference evidence="2 3" key="1">
    <citation type="submission" date="2016-10" db="EMBL/GenBank/DDBJ databases">
        <authorList>
            <person name="de Groot N.N."/>
        </authorList>
    </citation>
    <scope>NUCLEOTIDE SEQUENCE [LARGE SCALE GENOMIC DNA]</scope>
    <source>
        <strain evidence="2 3">LMG 27941</strain>
    </source>
</reference>
<dbReference type="Gene3D" id="3.90.950.20">
    <property type="entry name" value="CinA-like"/>
    <property type="match status" value="1"/>
</dbReference>
<dbReference type="Proteomes" id="UP000199221">
    <property type="component" value="Unassembled WGS sequence"/>
</dbReference>
<dbReference type="AlphaFoldDB" id="A0A1H9EJN4"/>
<dbReference type="InterPro" id="IPR036653">
    <property type="entry name" value="CinA-like_C"/>
</dbReference>
<protein>
    <submittedName>
        <fullName evidence="2">Amidohydrolase, PncC family</fullName>
    </submittedName>
</protein>
<accession>A0A1H9EJN4</accession>
<evidence type="ECO:0000259" key="1">
    <source>
        <dbReference type="Pfam" id="PF02464"/>
    </source>
</evidence>
<feature type="domain" description="CinA C-terminal" evidence="1">
    <location>
        <begin position="10"/>
        <end position="156"/>
    </location>
</feature>
<keyword evidence="2" id="KW-0378">Hydrolase</keyword>
<dbReference type="EMBL" id="FOEQ01000002">
    <property type="protein sequence ID" value="SEQ25924.1"/>
    <property type="molecule type" value="Genomic_DNA"/>
</dbReference>
<name>A0A1H9EJN4_9PSED</name>
<evidence type="ECO:0000313" key="2">
    <source>
        <dbReference type="EMBL" id="SEQ25924.1"/>
    </source>
</evidence>
<proteinExistence type="predicted"/>
<dbReference type="GO" id="GO:0016787">
    <property type="term" value="F:hydrolase activity"/>
    <property type="evidence" value="ECO:0007669"/>
    <property type="project" value="UniProtKB-KW"/>
</dbReference>